<dbReference type="SUPFAM" id="SSF56935">
    <property type="entry name" value="Porins"/>
    <property type="match status" value="1"/>
</dbReference>
<dbReference type="InterPro" id="IPR037066">
    <property type="entry name" value="Plug_dom_sf"/>
</dbReference>
<evidence type="ECO:0000256" key="1">
    <source>
        <dbReference type="ARBA" id="ARBA00004442"/>
    </source>
</evidence>
<accession>A0A9D7S9U6</accession>
<evidence type="ECO:0000313" key="6">
    <source>
        <dbReference type="Proteomes" id="UP000808349"/>
    </source>
</evidence>
<organism evidence="5 6">
    <name type="scientific">Candidatus Defluviibacterium haderslevense</name>
    <dbReference type="NCBI Taxonomy" id="2981993"/>
    <lineage>
        <taxon>Bacteria</taxon>
        <taxon>Pseudomonadati</taxon>
        <taxon>Bacteroidota</taxon>
        <taxon>Saprospiria</taxon>
        <taxon>Saprospirales</taxon>
        <taxon>Saprospiraceae</taxon>
        <taxon>Candidatus Defluviibacterium</taxon>
    </lineage>
</organism>
<reference evidence="5 6" key="1">
    <citation type="submission" date="2020-10" db="EMBL/GenBank/DDBJ databases">
        <title>Connecting structure to function with the recovery of over 1000 high-quality activated sludge metagenome-assembled genomes encoding full-length rRNA genes using long-read sequencing.</title>
        <authorList>
            <person name="Singleton C.M."/>
            <person name="Petriglieri F."/>
            <person name="Kristensen J.M."/>
            <person name="Kirkegaard R.H."/>
            <person name="Michaelsen T.Y."/>
            <person name="Andersen M.H."/>
            <person name="Karst S.M."/>
            <person name="Dueholm M.S."/>
            <person name="Nielsen P.H."/>
            <person name="Albertsen M."/>
        </authorList>
    </citation>
    <scope>NUCLEOTIDE SEQUENCE [LARGE SCALE GENOMIC DNA]</scope>
    <source>
        <strain evidence="5">Ribe_18-Q3-R11-54_BAT3C.373</strain>
    </source>
</reference>
<evidence type="ECO:0000259" key="4">
    <source>
        <dbReference type="Pfam" id="PF07715"/>
    </source>
</evidence>
<dbReference type="AlphaFoldDB" id="A0A9D7S9U6"/>
<keyword evidence="5" id="KW-0675">Receptor</keyword>
<dbReference type="Gene3D" id="2.170.130.10">
    <property type="entry name" value="TonB-dependent receptor, plug domain"/>
    <property type="match status" value="1"/>
</dbReference>
<evidence type="ECO:0000256" key="3">
    <source>
        <dbReference type="ARBA" id="ARBA00023237"/>
    </source>
</evidence>
<name>A0A9D7S9U6_9BACT</name>
<dbReference type="Proteomes" id="UP000808349">
    <property type="component" value="Unassembled WGS sequence"/>
</dbReference>
<dbReference type="Gene3D" id="2.40.170.20">
    <property type="entry name" value="TonB-dependent receptor, beta-barrel domain"/>
    <property type="match status" value="1"/>
</dbReference>
<dbReference type="Gene3D" id="2.60.40.1120">
    <property type="entry name" value="Carboxypeptidase-like, regulatory domain"/>
    <property type="match status" value="1"/>
</dbReference>
<keyword evidence="3" id="KW-0998">Cell outer membrane</keyword>
<dbReference type="EMBL" id="JADKFW010000012">
    <property type="protein sequence ID" value="MBK9718637.1"/>
    <property type="molecule type" value="Genomic_DNA"/>
</dbReference>
<dbReference type="InterPro" id="IPR036942">
    <property type="entry name" value="Beta-barrel_TonB_sf"/>
</dbReference>
<dbReference type="SUPFAM" id="SSF49464">
    <property type="entry name" value="Carboxypeptidase regulatory domain-like"/>
    <property type="match status" value="1"/>
</dbReference>
<dbReference type="InterPro" id="IPR008969">
    <property type="entry name" value="CarboxyPept-like_regulatory"/>
</dbReference>
<gene>
    <name evidence="5" type="ORF">IPO85_14215</name>
</gene>
<dbReference type="Pfam" id="PF07715">
    <property type="entry name" value="Plug"/>
    <property type="match status" value="1"/>
</dbReference>
<dbReference type="InterPro" id="IPR012910">
    <property type="entry name" value="Plug_dom"/>
</dbReference>
<dbReference type="Pfam" id="PF13715">
    <property type="entry name" value="CarbopepD_reg_2"/>
    <property type="match status" value="1"/>
</dbReference>
<sequence>MIYFFIFQITTGYGLLGQSMNGYIRDSLTNEVLIGATISIPELHIGTVTNNYGYYSLSYPITGLYEVIVNYTGYYPKRLTTNTSQLRELHILLTLDNHLLEEVVISSKSKDQNISQARMSVMELPIKDIKSIVMIAGERDILKAIQFLPGVQSGNEGSTGFYVRGGNIDQNLVLLDEATIYNPNHLFGLFSTFNVNALNNVTLIKGGFPAQYGGRLSSILDITMREGNQKRFQAEGGIGLLSSNLTLEGPIQKGKSSYIVSGRRSYADIIAKPFLPKNVNQTNYYLYDYNAKINYELGKKDHLFLSIFRGLDDAQYTASNSLNYQINFGNTTGTFRWNHLIGNKIFINTAFIYNDYHLSLSTTQNNYYSLLYTGINDKSAKSALEWYPNSKHNIKTGIQYTYHALTPSAVSAKIPKKGARKQIKPDSLQQQYSNELAAYINDEWTISSKVGMNIGMRIPYFINKSAVFSGFEPRITIKSNIDASSSIKIAYTEMNQFLHLVPNSTASLPTDIWINSSLGVKPQNSKQIALGYFKNFHTNDYETSFEVYYKNMKHQVLFQEGTQIVLETDISKKLTFGSGKSYGAEFFIRKNNGKLNGWIAYTLSKTTQQFSTLNFGKEFPFTYDRRHVLNVVANYQLSKRWQLSANFVLNSGGAYTLPNGKVPVFEGGNLYDNYYSDYVERNNYRLNPYHRLDIGASYKKKRKLFKKEYDSEWVFSLYNVYSRLNPYFVYLTTDLITKTPVAKQVSLLPIVPGVSYNFKF</sequence>
<evidence type="ECO:0000256" key="2">
    <source>
        <dbReference type="ARBA" id="ARBA00023136"/>
    </source>
</evidence>
<comment type="subcellular location">
    <subcellularLocation>
        <location evidence="1">Cell outer membrane</location>
    </subcellularLocation>
</comment>
<comment type="caution">
    <text evidence="5">The sequence shown here is derived from an EMBL/GenBank/DDBJ whole genome shotgun (WGS) entry which is preliminary data.</text>
</comment>
<evidence type="ECO:0000313" key="5">
    <source>
        <dbReference type="EMBL" id="MBK9718637.1"/>
    </source>
</evidence>
<keyword evidence="2" id="KW-0472">Membrane</keyword>
<protein>
    <submittedName>
        <fullName evidence="5">TonB-dependent receptor</fullName>
    </submittedName>
</protein>
<proteinExistence type="predicted"/>
<dbReference type="GO" id="GO:0009279">
    <property type="term" value="C:cell outer membrane"/>
    <property type="evidence" value="ECO:0007669"/>
    <property type="project" value="UniProtKB-SubCell"/>
</dbReference>
<feature type="domain" description="TonB-dependent receptor plug" evidence="4">
    <location>
        <begin position="137"/>
        <end position="215"/>
    </location>
</feature>